<dbReference type="Pfam" id="PF07690">
    <property type="entry name" value="MFS_1"/>
    <property type="match status" value="1"/>
</dbReference>
<feature type="transmembrane region" description="Helical" evidence="8">
    <location>
        <begin position="255"/>
        <end position="273"/>
    </location>
</feature>
<accession>A0A7K3VVI8</accession>
<evidence type="ECO:0000313" key="11">
    <source>
        <dbReference type="Proteomes" id="UP000470246"/>
    </source>
</evidence>
<evidence type="ECO:0000256" key="1">
    <source>
        <dbReference type="ARBA" id="ARBA00004651"/>
    </source>
</evidence>
<proteinExistence type="inferred from homology"/>
<dbReference type="InterPro" id="IPR020846">
    <property type="entry name" value="MFS_dom"/>
</dbReference>
<dbReference type="CDD" id="cd17325">
    <property type="entry name" value="MFS_MdtG_SLC18_like"/>
    <property type="match status" value="1"/>
</dbReference>
<feature type="transmembrane region" description="Helical" evidence="8">
    <location>
        <begin position="12"/>
        <end position="34"/>
    </location>
</feature>
<feature type="domain" description="Major facilitator superfamily (MFS) profile" evidence="9">
    <location>
        <begin position="12"/>
        <end position="398"/>
    </location>
</feature>
<dbReference type="Gene3D" id="1.20.1720.10">
    <property type="entry name" value="Multidrug resistance protein D"/>
    <property type="match status" value="1"/>
</dbReference>
<dbReference type="InterPro" id="IPR005829">
    <property type="entry name" value="Sugar_transporter_CS"/>
</dbReference>
<evidence type="ECO:0000256" key="4">
    <source>
        <dbReference type="ARBA" id="ARBA00022692"/>
    </source>
</evidence>
<dbReference type="InterPro" id="IPR011701">
    <property type="entry name" value="MFS"/>
</dbReference>
<dbReference type="PRINTS" id="PR01035">
    <property type="entry name" value="TCRTETA"/>
</dbReference>
<dbReference type="GO" id="GO:0022857">
    <property type="term" value="F:transmembrane transporter activity"/>
    <property type="evidence" value="ECO:0007669"/>
    <property type="project" value="InterPro"/>
</dbReference>
<evidence type="ECO:0000256" key="5">
    <source>
        <dbReference type="ARBA" id="ARBA00022989"/>
    </source>
</evidence>
<dbReference type="RefSeq" id="WP_163479552.1">
    <property type="nucleotide sequence ID" value="NZ_JAAGWF010000002.1"/>
</dbReference>
<dbReference type="AlphaFoldDB" id="A0A7K3VVI8"/>
<feature type="transmembrane region" description="Helical" evidence="8">
    <location>
        <begin position="344"/>
        <end position="366"/>
    </location>
</feature>
<dbReference type="GO" id="GO:0005886">
    <property type="term" value="C:plasma membrane"/>
    <property type="evidence" value="ECO:0007669"/>
    <property type="project" value="UniProtKB-SubCell"/>
</dbReference>
<comment type="caution">
    <text evidence="10">The sequence shown here is derived from an EMBL/GenBank/DDBJ whole genome shotgun (WGS) entry which is preliminary data.</text>
</comment>
<feature type="transmembrane region" description="Helical" evidence="8">
    <location>
        <begin position="310"/>
        <end position="332"/>
    </location>
</feature>
<feature type="transmembrane region" description="Helical" evidence="8">
    <location>
        <begin position="78"/>
        <end position="99"/>
    </location>
</feature>
<dbReference type="PROSITE" id="PS50850">
    <property type="entry name" value="MFS"/>
    <property type="match status" value="1"/>
</dbReference>
<feature type="transmembrane region" description="Helical" evidence="8">
    <location>
        <begin position="137"/>
        <end position="155"/>
    </location>
</feature>
<feature type="transmembrane region" description="Helical" evidence="8">
    <location>
        <begin position="105"/>
        <end position="125"/>
    </location>
</feature>
<evidence type="ECO:0000256" key="3">
    <source>
        <dbReference type="ARBA" id="ARBA00022448"/>
    </source>
</evidence>
<keyword evidence="6 8" id="KW-0472">Membrane</keyword>
<evidence type="ECO:0000256" key="7">
    <source>
        <dbReference type="SAM" id="MobiDB-lite"/>
    </source>
</evidence>
<evidence type="ECO:0000256" key="6">
    <source>
        <dbReference type="ARBA" id="ARBA00023136"/>
    </source>
</evidence>
<dbReference type="SUPFAM" id="SSF103473">
    <property type="entry name" value="MFS general substrate transporter"/>
    <property type="match status" value="1"/>
</dbReference>
<dbReference type="Gene3D" id="1.20.1250.20">
    <property type="entry name" value="MFS general substrate transporter like domains"/>
    <property type="match status" value="1"/>
</dbReference>
<dbReference type="InterPro" id="IPR036259">
    <property type="entry name" value="MFS_trans_sf"/>
</dbReference>
<protein>
    <submittedName>
        <fullName evidence="10">MFS transporter</fullName>
    </submittedName>
</protein>
<organism evidence="10 11">
    <name type="scientific">Geodermatophilus sabuli</name>
    <dbReference type="NCBI Taxonomy" id="1564158"/>
    <lineage>
        <taxon>Bacteria</taxon>
        <taxon>Bacillati</taxon>
        <taxon>Actinomycetota</taxon>
        <taxon>Actinomycetes</taxon>
        <taxon>Geodermatophilales</taxon>
        <taxon>Geodermatophilaceae</taxon>
        <taxon>Geodermatophilus</taxon>
    </lineage>
</organism>
<evidence type="ECO:0000256" key="2">
    <source>
        <dbReference type="ARBA" id="ARBA00007520"/>
    </source>
</evidence>
<feature type="compositionally biased region" description="Low complexity" evidence="7">
    <location>
        <begin position="396"/>
        <end position="409"/>
    </location>
</feature>
<sequence>MRLRGAGDLPREVRVLSVVAFVVALGFGIVAPAIPLFARSFGVGTTAVGLAVSAFAFFRFVSAFSGGSLVERLGERTVLAAGLVTVAVTTGAAGLADFFPVFLGLRAAGGVGSAMFTVAALSLLLRVSPPTHRGRAAATYQGGFILGGIAGPALGGLLTELSARLPFLLYAGFLLVAGVVGLLYLRPGAAAPPTGTPAATEAAPGPETLPLRRAFRSRVYLAALVANLGVGWVLFGVRNSLVPLYVTEELGRSVAWAGAGLLAGSLAQALGLLRSGRLADAWGRRPSLVLGTALATTSMAVLVLPPAIGAFLLSMAAFGLAASLLSSVPAALVGDVSPARGGRVVAVFQMSADLGAIAGPLVAGWLTDVASYQVAFAVSTAVLGLGLAAALAMPRSTPRAPGRAAPTARNASGRARHAP</sequence>
<reference evidence="10 11" key="1">
    <citation type="submission" date="2020-02" db="EMBL/GenBank/DDBJ databases">
        <title>Geodermatophilus sabuli CPCC 205279 I12A-02694.</title>
        <authorList>
            <person name="Jiang Z."/>
        </authorList>
    </citation>
    <scope>NUCLEOTIDE SEQUENCE [LARGE SCALE GENOMIC DNA]</scope>
    <source>
        <strain evidence="10 11">I12A-02694</strain>
    </source>
</reference>
<comment type="subcellular location">
    <subcellularLocation>
        <location evidence="1">Cell membrane</location>
        <topology evidence="1">Multi-pass membrane protein</topology>
    </subcellularLocation>
</comment>
<evidence type="ECO:0000259" key="9">
    <source>
        <dbReference type="PROSITE" id="PS50850"/>
    </source>
</evidence>
<feature type="region of interest" description="Disordered" evidence="7">
    <location>
        <begin position="396"/>
        <end position="419"/>
    </location>
</feature>
<feature type="transmembrane region" description="Helical" evidence="8">
    <location>
        <begin position="167"/>
        <end position="185"/>
    </location>
</feature>
<keyword evidence="5 8" id="KW-1133">Transmembrane helix</keyword>
<evidence type="ECO:0000313" key="10">
    <source>
        <dbReference type="EMBL" id="NEK56358.1"/>
    </source>
</evidence>
<dbReference type="PROSITE" id="PS00216">
    <property type="entry name" value="SUGAR_TRANSPORT_1"/>
    <property type="match status" value="1"/>
</dbReference>
<dbReference type="PANTHER" id="PTHR23506:SF23">
    <property type="entry name" value="GH10249P"/>
    <property type="match status" value="1"/>
</dbReference>
<keyword evidence="3" id="KW-0813">Transport</keyword>
<feature type="transmembrane region" description="Helical" evidence="8">
    <location>
        <begin position="372"/>
        <end position="393"/>
    </location>
</feature>
<feature type="transmembrane region" description="Helical" evidence="8">
    <location>
        <begin position="219"/>
        <end position="235"/>
    </location>
</feature>
<keyword evidence="11" id="KW-1185">Reference proteome</keyword>
<feature type="transmembrane region" description="Helical" evidence="8">
    <location>
        <begin position="285"/>
        <end position="304"/>
    </location>
</feature>
<dbReference type="InterPro" id="IPR001958">
    <property type="entry name" value="Tet-R_TetA/multi-R_MdtG-like"/>
</dbReference>
<keyword evidence="4 8" id="KW-0812">Transmembrane</keyword>
<comment type="similarity">
    <text evidence="2">Belongs to the major facilitator superfamily. TCR/Tet family.</text>
</comment>
<dbReference type="Proteomes" id="UP000470246">
    <property type="component" value="Unassembled WGS sequence"/>
</dbReference>
<dbReference type="InterPro" id="IPR050930">
    <property type="entry name" value="MFS_Vesicular_Transporter"/>
</dbReference>
<dbReference type="PANTHER" id="PTHR23506">
    <property type="entry name" value="GH10249P"/>
    <property type="match status" value="1"/>
</dbReference>
<name>A0A7K3VVI8_9ACTN</name>
<gene>
    <name evidence="10" type="ORF">GCU56_00530</name>
</gene>
<dbReference type="EMBL" id="JAAGWF010000002">
    <property type="protein sequence ID" value="NEK56358.1"/>
    <property type="molecule type" value="Genomic_DNA"/>
</dbReference>
<evidence type="ECO:0000256" key="8">
    <source>
        <dbReference type="SAM" id="Phobius"/>
    </source>
</evidence>